<dbReference type="AlphaFoldDB" id="A0AA35YNE3"/>
<accession>A0AA35YNE3</accession>
<proteinExistence type="predicted"/>
<feature type="compositionally biased region" description="Gly residues" evidence="1">
    <location>
        <begin position="191"/>
        <end position="200"/>
    </location>
</feature>
<feature type="region of interest" description="Disordered" evidence="1">
    <location>
        <begin position="187"/>
        <end position="207"/>
    </location>
</feature>
<dbReference type="EMBL" id="OX465079">
    <property type="protein sequence ID" value="CAI9277084.1"/>
    <property type="molecule type" value="Genomic_DNA"/>
</dbReference>
<feature type="region of interest" description="Disordered" evidence="1">
    <location>
        <begin position="115"/>
        <end position="151"/>
    </location>
</feature>
<keyword evidence="3" id="KW-1185">Reference proteome</keyword>
<evidence type="ECO:0000313" key="2">
    <source>
        <dbReference type="EMBL" id="CAI9277084.1"/>
    </source>
</evidence>
<dbReference type="Proteomes" id="UP001177003">
    <property type="component" value="Chromosome 3"/>
</dbReference>
<name>A0AA35YNE3_LACSI</name>
<evidence type="ECO:0000256" key="1">
    <source>
        <dbReference type="SAM" id="MobiDB-lite"/>
    </source>
</evidence>
<protein>
    <submittedName>
        <fullName evidence="2">Uncharacterized protein</fullName>
    </submittedName>
</protein>
<sequence length="207" mass="23548">MKQRRVHVPAVLDWHSMGQTRLMEGIEPYLDKAFNSIHGLFVCMGWRRFFEIQKVVYKKLVIELLATVSFARNEGIVVEDNLSFALVEKGKPFSTLLYKRENVIVDHGMGGFSIPDDTPRGRVPRRVRQRRDPNEDAPPVVPTDDKLPMDPYSISSRRFEDNLARTANYTNMSIVYPYTPSWEKLWKEQQGGVGSGGGGGDDGDDEE</sequence>
<reference evidence="2" key="1">
    <citation type="submission" date="2023-04" db="EMBL/GenBank/DDBJ databases">
        <authorList>
            <person name="Vijverberg K."/>
            <person name="Xiong W."/>
            <person name="Schranz E."/>
        </authorList>
    </citation>
    <scope>NUCLEOTIDE SEQUENCE</scope>
</reference>
<evidence type="ECO:0000313" key="3">
    <source>
        <dbReference type="Proteomes" id="UP001177003"/>
    </source>
</evidence>
<gene>
    <name evidence="2" type="ORF">LSALG_LOCUS17025</name>
</gene>
<organism evidence="2 3">
    <name type="scientific">Lactuca saligna</name>
    <name type="common">Willowleaf lettuce</name>
    <dbReference type="NCBI Taxonomy" id="75948"/>
    <lineage>
        <taxon>Eukaryota</taxon>
        <taxon>Viridiplantae</taxon>
        <taxon>Streptophyta</taxon>
        <taxon>Embryophyta</taxon>
        <taxon>Tracheophyta</taxon>
        <taxon>Spermatophyta</taxon>
        <taxon>Magnoliopsida</taxon>
        <taxon>eudicotyledons</taxon>
        <taxon>Gunneridae</taxon>
        <taxon>Pentapetalae</taxon>
        <taxon>asterids</taxon>
        <taxon>campanulids</taxon>
        <taxon>Asterales</taxon>
        <taxon>Asteraceae</taxon>
        <taxon>Cichorioideae</taxon>
        <taxon>Cichorieae</taxon>
        <taxon>Lactucinae</taxon>
        <taxon>Lactuca</taxon>
    </lineage>
</organism>